<dbReference type="KEGG" id="sze:AW14_02865"/>
<dbReference type="AlphaFoldDB" id="A0A0C5WPA9"/>
<accession>A0A0C5WPA9</accession>
<evidence type="ECO:0000313" key="2">
    <source>
        <dbReference type="EMBL" id="AJR04735.1"/>
    </source>
</evidence>
<dbReference type="Proteomes" id="UP000032229">
    <property type="component" value="Chromosome"/>
</dbReference>
<feature type="signal peptide" evidence="1">
    <location>
        <begin position="1"/>
        <end position="19"/>
    </location>
</feature>
<dbReference type="OrthoDB" id="1652165at2"/>
<dbReference type="EMBL" id="CP007202">
    <property type="protein sequence ID" value="AJR04735.1"/>
    <property type="molecule type" value="Genomic_DNA"/>
</dbReference>
<organism evidence="2 3">
    <name type="scientific">Siansivirga zeaxanthinifaciens CC-SAMT-1</name>
    <dbReference type="NCBI Taxonomy" id="1454006"/>
    <lineage>
        <taxon>Bacteria</taxon>
        <taxon>Pseudomonadati</taxon>
        <taxon>Bacteroidota</taxon>
        <taxon>Flavobacteriia</taxon>
        <taxon>Flavobacteriales</taxon>
        <taxon>Flavobacteriaceae</taxon>
        <taxon>Siansivirga</taxon>
    </lineage>
</organism>
<proteinExistence type="predicted"/>
<name>A0A0C5WPA9_9FLAO</name>
<dbReference type="RefSeq" id="WP_044637429.1">
    <property type="nucleotide sequence ID" value="NZ_CP007202.1"/>
</dbReference>
<evidence type="ECO:0000313" key="3">
    <source>
        <dbReference type="Proteomes" id="UP000032229"/>
    </source>
</evidence>
<reference evidence="2 3" key="1">
    <citation type="submission" date="2014-02" db="EMBL/GenBank/DDBJ databases">
        <authorList>
            <person name="Young C.-C."/>
            <person name="Hameed A."/>
            <person name="Huang H.-C."/>
            <person name="Shahina M."/>
        </authorList>
    </citation>
    <scope>NUCLEOTIDE SEQUENCE [LARGE SCALE GENOMIC DNA]</scope>
    <source>
        <strain evidence="2 3">CC-SAMT-1</strain>
    </source>
</reference>
<dbReference type="STRING" id="1454006.AW14_02865"/>
<dbReference type="HOGENOM" id="CLU_351917_0_0_10"/>
<evidence type="ECO:0000256" key="1">
    <source>
        <dbReference type="SAM" id="SignalP"/>
    </source>
</evidence>
<keyword evidence="3" id="KW-1185">Reference proteome</keyword>
<feature type="chain" id="PRO_5002184300" description="Secretion system C-terminal sorting domain-containing protein" evidence="1">
    <location>
        <begin position="20"/>
        <end position="799"/>
    </location>
</feature>
<gene>
    <name evidence="2" type="ORF">AW14_02865</name>
</gene>
<sequence>MKISLSLLLIGLLYNLSFSQTTLNEGDIAITGIISDNPEEFTFVLLKDVTTGTEIHFTDCGWFATGGFRNYNPSTGRIGEGTITWTATSDLNCGTEVLIIQSASDSNIFTASTGTAIETDSGFGINATTGDQLFAFQGSEDNPTFLFAVHFGNGDGWSLTDATVDANHSAIPAGLTDGVNAINLGNFDNGSYNCVVTSNQTLILNEVANVSNWNLTNSRPASIGGCTYTCNAPNTCPVTVTYNGSWSGTPSLNTEVIIASNYDTSLGSFKACSLTVNSGIRLTVNNASFVEVQNDVIVNGELFVETQGNFIQNNSTSSFTVNPGGDSRLIKQTATKQAWYYYTYWSSPVVGQTIASAFPDVDGDRRFWYNAANYLDTNGDDIDDNGDDWQYALGGSTMLPGVGYACTSSRLGIYPSQDIATFIGPFNTGDISTNVYYNASNTTGSWNLIGNPYPSSIDFTAFHAANALAVEGAAYFWSQSSPPSNSNPGNQNLNFNQNDYATYTVGSGGAAGPSGIIPDKYIPSAQSFFISGRANGTVTFTNAMRMGDATSNSLFYKSTGTKKPAETIDNKIWVNLTTNNGIFSQILVAYVDGATNGYDGASYDAFRISNPNFPARIYTKIPNSSQKFVIQGKDKNSLIMDETIDLGFSTNINTNIYNMSIAKLQGAFFESNAVLLKDNLLNITHNLSESDYSFTSGKGEFNQRFKIFFTDKTLSNTNLNSTETALKIIELDNNRVKFLHNTKPIKRIDIYDLFGRVLHNFECTKTNEIVEISNLTNRLYIAKVELADGTVITKKSLKK</sequence>
<evidence type="ECO:0008006" key="4">
    <source>
        <dbReference type="Google" id="ProtNLM"/>
    </source>
</evidence>
<protein>
    <recommendedName>
        <fullName evidence="4">Secretion system C-terminal sorting domain-containing protein</fullName>
    </recommendedName>
</protein>
<keyword evidence="1" id="KW-0732">Signal</keyword>